<name>A0A645BKR3_9ZZZZ</name>
<dbReference type="Pfam" id="PF14879">
    <property type="entry name" value="DUF4489"/>
    <property type="match status" value="1"/>
</dbReference>
<organism evidence="1">
    <name type="scientific">bioreactor metagenome</name>
    <dbReference type="NCBI Taxonomy" id="1076179"/>
    <lineage>
        <taxon>unclassified sequences</taxon>
        <taxon>metagenomes</taxon>
        <taxon>ecological metagenomes</taxon>
    </lineage>
</organism>
<reference evidence="1" key="1">
    <citation type="submission" date="2019-08" db="EMBL/GenBank/DDBJ databases">
        <authorList>
            <person name="Kucharzyk K."/>
            <person name="Murdoch R.W."/>
            <person name="Higgins S."/>
            <person name="Loffler F."/>
        </authorList>
    </citation>
    <scope>NUCLEOTIDE SEQUENCE</scope>
</reference>
<comment type="caution">
    <text evidence="1">The sequence shown here is derived from an EMBL/GenBank/DDBJ whole genome shotgun (WGS) entry which is preliminary data.</text>
</comment>
<sequence>MNSMSKGYYDSCGKERRKEEKQCPTIIKCGCPSTVTLPVVTTGSTDVVLASLTVDTSCICDPVIKLDFSSAFTTTATAVLGGVTVQIFKQCRNQTTAVPVGPSWPVIGLIAAGALTGSIFTNFSICDTDACGEECCTYTAVATVSGTALAVIGATFNNSTLTSTITCRSNACTRDCNRRRCHCECDY</sequence>
<protein>
    <recommendedName>
        <fullName evidence="2">DUF4489 domain-containing protein</fullName>
    </recommendedName>
</protein>
<dbReference type="EMBL" id="VSSQ01020866">
    <property type="protein sequence ID" value="MPM66060.1"/>
    <property type="molecule type" value="Genomic_DNA"/>
</dbReference>
<gene>
    <name evidence="1" type="ORF">SDC9_112965</name>
</gene>
<dbReference type="InterPro" id="IPR027972">
    <property type="entry name" value="DUF4489"/>
</dbReference>
<evidence type="ECO:0000313" key="1">
    <source>
        <dbReference type="EMBL" id="MPM66060.1"/>
    </source>
</evidence>
<accession>A0A645BKR3</accession>
<evidence type="ECO:0008006" key="2">
    <source>
        <dbReference type="Google" id="ProtNLM"/>
    </source>
</evidence>
<proteinExistence type="predicted"/>
<dbReference type="AlphaFoldDB" id="A0A645BKR3"/>